<reference evidence="1" key="1">
    <citation type="submission" date="2021-02" db="EMBL/GenBank/DDBJ databases">
        <authorList>
            <consortium name="DOE Joint Genome Institute"/>
            <person name="Ahrendt S."/>
            <person name="Looney B.P."/>
            <person name="Miyauchi S."/>
            <person name="Morin E."/>
            <person name="Drula E."/>
            <person name="Courty P.E."/>
            <person name="Chicoki N."/>
            <person name="Fauchery L."/>
            <person name="Kohler A."/>
            <person name="Kuo A."/>
            <person name="Labutti K."/>
            <person name="Pangilinan J."/>
            <person name="Lipzen A."/>
            <person name="Riley R."/>
            <person name="Andreopoulos W."/>
            <person name="He G."/>
            <person name="Johnson J."/>
            <person name="Barry K.W."/>
            <person name="Grigoriev I.V."/>
            <person name="Nagy L."/>
            <person name="Hibbett D."/>
            <person name="Henrissat B."/>
            <person name="Matheny P.B."/>
            <person name="Labbe J."/>
            <person name="Martin F."/>
        </authorList>
    </citation>
    <scope>NUCLEOTIDE SEQUENCE</scope>
    <source>
        <strain evidence="1">FP105234-sp</strain>
    </source>
</reference>
<reference evidence="1" key="2">
    <citation type="journal article" date="2022" name="New Phytol.">
        <title>Evolutionary transition to the ectomycorrhizal habit in the genomes of a hyperdiverse lineage of mushroom-forming fungi.</title>
        <authorList>
            <person name="Looney B."/>
            <person name="Miyauchi S."/>
            <person name="Morin E."/>
            <person name="Drula E."/>
            <person name="Courty P.E."/>
            <person name="Kohler A."/>
            <person name="Kuo A."/>
            <person name="LaButti K."/>
            <person name="Pangilinan J."/>
            <person name="Lipzen A."/>
            <person name="Riley R."/>
            <person name="Andreopoulos W."/>
            <person name="He G."/>
            <person name="Johnson J."/>
            <person name="Nolan M."/>
            <person name="Tritt A."/>
            <person name="Barry K.W."/>
            <person name="Grigoriev I.V."/>
            <person name="Nagy L.G."/>
            <person name="Hibbett D."/>
            <person name="Henrissat B."/>
            <person name="Matheny P.B."/>
            <person name="Labbe J."/>
            <person name="Martin F.M."/>
        </authorList>
    </citation>
    <scope>NUCLEOTIDE SEQUENCE</scope>
    <source>
        <strain evidence="1">FP105234-sp</strain>
    </source>
</reference>
<proteinExistence type="predicted"/>
<organism evidence="1 2">
    <name type="scientific">Auriscalpium vulgare</name>
    <dbReference type="NCBI Taxonomy" id="40419"/>
    <lineage>
        <taxon>Eukaryota</taxon>
        <taxon>Fungi</taxon>
        <taxon>Dikarya</taxon>
        <taxon>Basidiomycota</taxon>
        <taxon>Agaricomycotina</taxon>
        <taxon>Agaricomycetes</taxon>
        <taxon>Russulales</taxon>
        <taxon>Auriscalpiaceae</taxon>
        <taxon>Auriscalpium</taxon>
    </lineage>
</organism>
<dbReference type="Proteomes" id="UP000814033">
    <property type="component" value="Unassembled WGS sequence"/>
</dbReference>
<comment type="caution">
    <text evidence="1">The sequence shown here is derived from an EMBL/GenBank/DDBJ whole genome shotgun (WGS) entry which is preliminary data.</text>
</comment>
<keyword evidence="2" id="KW-1185">Reference proteome</keyword>
<evidence type="ECO:0000313" key="2">
    <source>
        <dbReference type="Proteomes" id="UP000814033"/>
    </source>
</evidence>
<gene>
    <name evidence="1" type="ORF">FA95DRAFT_1684150</name>
</gene>
<accession>A0ACB8R7I0</accession>
<name>A0ACB8R7I0_9AGAM</name>
<evidence type="ECO:0000313" key="1">
    <source>
        <dbReference type="EMBL" id="KAI0039735.1"/>
    </source>
</evidence>
<sequence>MAPFFAASEIHPGPVPSGTKDGVYVYHGNADPDWAVHAVPQGGYVLALIIRACIEHQVRSHTPDPIHVTAHYLRKASLGPLEVHIRAVRTGRTLSNLTADLIQTGVVVMTTHLVFGILNASTLPPPSFPLTLEPPSPHARVTPFSTHPSESANCPLAFPCPGVTATVDGTLGTLPNPSGGVDVGQWFTFSHPADMLTLPSLAFFSDLFPNLLPPVVAGGKLPASSCPTVVLTLEFKAPIPRGARTVGAYAVSRFLNDPQGRHDVYGELWTAPEGEDNGDNWRQKQRCLAVSHQTALVIPMALKRDGKSRL</sequence>
<dbReference type="EMBL" id="MU276269">
    <property type="protein sequence ID" value="KAI0039735.1"/>
    <property type="molecule type" value="Genomic_DNA"/>
</dbReference>
<protein>
    <submittedName>
        <fullName evidence="1">Uncharacterized protein</fullName>
    </submittedName>
</protein>